<dbReference type="EMBL" id="KE346374">
    <property type="protein sequence ID" value="KJE97429.1"/>
    <property type="molecule type" value="Genomic_DNA"/>
</dbReference>
<organism evidence="2 3">
    <name type="scientific">Capsaspora owczarzaki (strain ATCC 30864)</name>
    <dbReference type="NCBI Taxonomy" id="595528"/>
    <lineage>
        <taxon>Eukaryota</taxon>
        <taxon>Filasterea</taxon>
        <taxon>Capsaspora</taxon>
    </lineage>
</organism>
<gene>
    <name evidence="2" type="ORF">CAOG_007289</name>
</gene>
<accession>A0A0D2X597</accession>
<reference evidence="3" key="1">
    <citation type="submission" date="2011-02" db="EMBL/GenBank/DDBJ databases">
        <title>The Genome Sequence of Capsaspora owczarzaki ATCC 30864.</title>
        <authorList>
            <person name="Russ C."/>
            <person name="Cuomo C."/>
            <person name="Burger G."/>
            <person name="Gray M.W."/>
            <person name="Holland P.W.H."/>
            <person name="King N."/>
            <person name="Lang F.B.F."/>
            <person name="Roger A.J."/>
            <person name="Ruiz-Trillo I."/>
            <person name="Young S.K."/>
            <person name="Zeng Q."/>
            <person name="Gargeya S."/>
            <person name="Alvarado L."/>
            <person name="Berlin A."/>
            <person name="Chapman S.B."/>
            <person name="Chen Z."/>
            <person name="Freedman E."/>
            <person name="Gellesch M."/>
            <person name="Goldberg J."/>
            <person name="Griggs A."/>
            <person name="Gujja S."/>
            <person name="Heilman E."/>
            <person name="Heiman D."/>
            <person name="Howarth C."/>
            <person name="Mehta T."/>
            <person name="Neiman D."/>
            <person name="Pearson M."/>
            <person name="Roberts A."/>
            <person name="Saif S."/>
            <person name="Shea T."/>
            <person name="Shenoy N."/>
            <person name="Sisk P."/>
            <person name="Stolte C."/>
            <person name="Sykes S."/>
            <person name="White J."/>
            <person name="Yandava C."/>
            <person name="Haas B."/>
            <person name="Nusbaum C."/>
            <person name="Birren B."/>
        </authorList>
    </citation>
    <scope>NUCLEOTIDE SEQUENCE</scope>
    <source>
        <strain evidence="3">ATCC 30864</strain>
    </source>
</reference>
<dbReference type="Proteomes" id="UP000008743">
    <property type="component" value="Unassembled WGS sequence"/>
</dbReference>
<dbReference type="InParanoid" id="A0A0D2X597"/>
<dbReference type="RefSeq" id="XP_004343148.1">
    <property type="nucleotide sequence ID" value="XM_004343098.2"/>
</dbReference>
<dbReference type="AlphaFoldDB" id="A0A0D2X597"/>
<dbReference type="InterPro" id="IPR027417">
    <property type="entry name" value="P-loop_NTPase"/>
</dbReference>
<dbReference type="Gene3D" id="3.40.50.300">
    <property type="entry name" value="P-loop containing nucleotide triphosphate hydrolases"/>
    <property type="match status" value="1"/>
</dbReference>
<evidence type="ECO:0000313" key="2">
    <source>
        <dbReference type="EMBL" id="KJE97429.1"/>
    </source>
</evidence>
<protein>
    <submittedName>
        <fullName evidence="2">Uncharacterized protein</fullName>
    </submittedName>
</protein>
<proteinExistence type="predicted"/>
<sequence length="420" mass="45390">MTSESNPSDAGSSPSLLRTVFKATSEDTPRSILTFGDLATQQPFFDSFGLELSKFSSESYYQPERDALTASKDNLKFLAFDTTSGPMHADAFLDYGGRGGWRYSWRMALMSGQGMLAMADATKPASLANLRLELDSITNMRYRMWDSESINSTTPLCLLIANADQPEAVATRTIIRELGIADSFARRGVAVFALRGSIAYQPAGQNDAALTQALQWLKVGMDAVRRSRMDDRKRGKSKKGSIKVALYDEEELEAEPAPAPLSIFDKVANFFSKSPEKPTVTKKQSGAQTYDLGLVFSGAGQNVSQHLRAEYAATPAPVNEDEKEKPKPAEESLEDLFEKLTKSSEVANEAAIAVEPADEVPKPADTTDSDSGIGEDQALVLAVAVATKELEVTLPKPEVVQQLTSFDVALGTAPIVPAAV</sequence>
<name>A0A0D2X597_CAPO3</name>
<evidence type="ECO:0000256" key="1">
    <source>
        <dbReference type="SAM" id="MobiDB-lite"/>
    </source>
</evidence>
<evidence type="ECO:0000313" key="3">
    <source>
        <dbReference type="Proteomes" id="UP000008743"/>
    </source>
</evidence>
<feature type="region of interest" description="Disordered" evidence="1">
    <location>
        <begin position="312"/>
        <end position="331"/>
    </location>
</feature>
<feature type="compositionally biased region" description="Basic and acidic residues" evidence="1">
    <location>
        <begin position="320"/>
        <end position="331"/>
    </location>
</feature>
<keyword evidence="3" id="KW-1185">Reference proteome</keyword>